<protein>
    <recommendedName>
        <fullName evidence="1">Beta-lactamase-related domain-containing protein</fullName>
    </recommendedName>
</protein>
<reference evidence="2 3" key="1">
    <citation type="submission" date="2016-12" db="EMBL/GenBank/DDBJ databases">
        <title>Trade-off between light-utilization and light-protection in marine flavobacteria.</title>
        <authorList>
            <person name="Kumagai Y."/>
            <person name="Yoshizawa S."/>
            <person name="Kogure K."/>
            <person name="Iwasaki W."/>
        </authorList>
    </citation>
    <scope>NUCLEOTIDE SEQUENCE [LARGE SCALE GENOMIC DNA]</scope>
    <source>
        <strain evidence="2 3">NBRC 108759</strain>
    </source>
</reference>
<dbReference type="InterPro" id="IPR012338">
    <property type="entry name" value="Beta-lactam/transpept-like"/>
</dbReference>
<evidence type="ECO:0000259" key="1">
    <source>
        <dbReference type="Pfam" id="PF00144"/>
    </source>
</evidence>
<dbReference type="RefSeq" id="WP_105016506.1">
    <property type="nucleotide sequence ID" value="NZ_MSCN01000001.1"/>
</dbReference>
<dbReference type="InterPro" id="IPR050491">
    <property type="entry name" value="AmpC-like"/>
</dbReference>
<dbReference type="SUPFAM" id="SSF56601">
    <property type="entry name" value="beta-lactamase/transpeptidase-like"/>
    <property type="match status" value="1"/>
</dbReference>
<sequence length="456" mass="51957">MKKIGFIIFLTFFSSQSILGQQTNSLNKIDDFLKEEYPKNEPGAVVLVAKKGEIIFNKAYGLASIKPKRKLKTNMVFQLASMSKQFVSAAILQLVEQGKMKLSDSIQKFVPYYPSKKHIITIHHLLSQTSGIPNYFDVDDNEFYLLAKEHTPKELINYYKDRPLLFKPGSKWAYSNSNYPLLGAALEKVTGLSLKEYLKTYIFEPLQMHSTGLWYTSNTKKKNIVTGYNSKRGILFPAPKMVGSALYAPGGIVATTKDLFLWNEALKRKTIISKYVVEQLITEKKTDDGKGTGYGYGFFSRNLQGSKTIQHGGNLFGFTTNGMYLPNEDIYVCILANTKFDRVNKISDYIASTLMNNPIEIFTKKEISAEKLREYIGIYELQGELERVFEIKLFDNRLVLSDPKNPEADAFLTPSEKDVFIFKAVSVAFKFFRNDKNEIIGYTVKQGENYTFKKVK</sequence>
<dbReference type="PANTHER" id="PTHR46825">
    <property type="entry name" value="D-ALANYL-D-ALANINE-CARBOXYPEPTIDASE/ENDOPEPTIDASE AMPH"/>
    <property type="match status" value="1"/>
</dbReference>
<comment type="caution">
    <text evidence="2">The sequence shown here is derived from an EMBL/GenBank/DDBJ whole genome shotgun (WGS) entry which is preliminary data.</text>
</comment>
<feature type="domain" description="Beta-lactamase-related" evidence="1">
    <location>
        <begin position="40"/>
        <end position="346"/>
    </location>
</feature>
<dbReference type="Proteomes" id="UP000238882">
    <property type="component" value="Unassembled WGS sequence"/>
</dbReference>
<proteinExistence type="predicted"/>
<dbReference type="OrthoDB" id="9793489at2"/>
<keyword evidence="3" id="KW-1185">Reference proteome</keyword>
<accession>A0A2S7WQL0</accession>
<dbReference type="Pfam" id="PF00144">
    <property type="entry name" value="Beta-lactamase"/>
    <property type="match status" value="1"/>
</dbReference>
<organism evidence="2 3">
    <name type="scientific">Polaribacter porphyrae</name>
    <dbReference type="NCBI Taxonomy" id="1137780"/>
    <lineage>
        <taxon>Bacteria</taxon>
        <taxon>Pseudomonadati</taxon>
        <taxon>Bacteroidota</taxon>
        <taxon>Flavobacteriia</taxon>
        <taxon>Flavobacteriales</taxon>
        <taxon>Flavobacteriaceae</taxon>
    </lineage>
</organism>
<dbReference type="EMBL" id="MSCN01000001">
    <property type="protein sequence ID" value="PQJ79908.1"/>
    <property type="molecule type" value="Genomic_DNA"/>
</dbReference>
<dbReference type="AlphaFoldDB" id="A0A2S7WQL0"/>
<evidence type="ECO:0000313" key="3">
    <source>
        <dbReference type="Proteomes" id="UP000238882"/>
    </source>
</evidence>
<dbReference type="InterPro" id="IPR001466">
    <property type="entry name" value="Beta-lactam-related"/>
</dbReference>
<evidence type="ECO:0000313" key="2">
    <source>
        <dbReference type="EMBL" id="PQJ79908.1"/>
    </source>
</evidence>
<dbReference type="PANTHER" id="PTHR46825:SF9">
    <property type="entry name" value="BETA-LACTAMASE-RELATED DOMAIN-CONTAINING PROTEIN"/>
    <property type="match status" value="1"/>
</dbReference>
<dbReference type="Gene3D" id="3.40.710.10">
    <property type="entry name" value="DD-peptidase/beta-lactamase superfamily"/>
    <property type="match status" value="1"/>
</dbReference>
<name>A0A2S7WQL0_9FLAO</name>
<gene>
    <name evidence="2" type="ORF">BTO18_12310</name>
</gene>